<keyword evidence="4" id="KW-0378">Hydrolase</keyword>
<gene>
    <name evidence="11" type="primary">recJ</name>
    <name evidence="11" type="ORF">ACFQ38_18050</name>
</gene>
<dbReference type="PANTHER" id="PTHR30255:SF2">
    <property type="entry name" value="SINGLE-STRANDED-DNA-SPECIFIC EXONUCLEASE RECJ"/>
    <property type="match status" value="1"/>
</dbReference>
<evidence type="ECO:0000313" key="12">
    <source>
        <dbReference type="Proteomes" id="UP001597231"/>
    </source>
</evidence>
<dbReference type="GO" id="GO:0004527">
    <property type="term" value="F:exonuclease activity"/>
    <property type="evidence" value="ECO:0007669"/>
    <property type="project" value="UniProtKB-KW"/>
</dbReference>
<dbReference type="InterPro" id="IPR051673">
    <property type="entry name" value="SSDNA_exonuclease_RecJ"/>
</dbReference>
<feature type="coiled-coil region" evidence="6">
    <location>
        <begin position="307"/>
        <end position="334"/>
    </location>
</feature>
<evidence type="ECO:0000256" key="4">
    <source>
        <dbReference type="ARBA" id="ARBA00022801"/>
    </source>
</evidence>
<feature type="domain" description="DHHA1" evidence="8">
    <location>
        <begin position="347"/>
        <end position="438"/>
    </location>
</feature>
<name>A0ABW3U1T9_9BACL</name>
<dbReference type="InterPro" id="IPR001667">
    <property type="entry name" value="DDH_dom"/>
</dbReference>
<evidence type="ECO:0000256" key="5">
    <source>
        <dbReference type="ARBA" id="ARBA00022839"/>
    </source>
</evidence>
<dbReference type="InterPro" id="IPR018779">
    <property type="entry name" value="RecJ_C"/>
</dbReference>
<keyword evidence="6" id="KW-0175">Coiled coil</keyword>
<organism evidence="11 12">
    <name type="scientific">Sporosarcina contaminans</name>
    <dbReference type="NCBI Taxonomy" id="633403"/>
    <lineage>
        <taxon>Bacteria</taxon>
        <taxon>Bacillati</taxon>
        <taxon>Bacillota</taxon>
        <taxon>Bacilli</taxon>
        <taxon>Bacillales</taxon>
        <taxon>Caryophanaceae</taxon>
        <taxon>Sporosarcina</taxon>
    </lineage>
</organism>
<evidence type="ECO:0000313" key="11">
    <source>
        <dbReference type="EMBL" id="MFD1207005.1"/>
    </source>
</evidence>
<evidence type="ECO:0000259" key="10">
    <source>
        <dbReference type="Pfam" id="PF17768"/>
    </source>
</evidence>
<feature type="domain" description="RecJ OB" evidence="10">
    <location>
        <begin position="455"/>
        <end position="561"/>
    </location>
</feature>
<dbReference type="EMBL" id="JBHTLT010000133">
    <property type="protein sequence ID" value="MFD1207005.1"/>
    <property type="molecule type" value="Genomic_DNA"/>
</dbReference>
<evidence type="ECO:0000259" key="7">
    <source>
        <dbReference type="Pfam" id="PF01368"/>
    </source>
</evidence>
<dbReference type="Pfam" id="PF17768">
    <property type="entry name" value="RecJ_OB"/>
    <property type="match status" value="1"/>
</dbReference>
<dbReference type="Gene3D" id="3.90.1640.30">
    <property type="match status" value="1"/>
</dbReference>
<dbReference type="RefSeq" id="WP_381482668.1">
    <property type="nucleotide sequence ID" value="NZ_JBHTLT010000133.1"/>
</dbReference>
<dbReference type="Gene3D" id="3.10.310.30">
    <property type="match status" value="1"/>
</dbReference>
<reference evidence="12" key="1">
    <citation type="journal article" date="2019" name="Int. J. Syst. Evol. Microbiol.">
        <title>The Global Catalogue of Microorganisms (GCM) 10K type strain sequencing project: providing services to taxonomists for standard genome sequencing and annotation.</title>
        <authorList>
            <consortium name="The Broad Institute Genomics Platform"/>
            <consortium name="The Broad Institute Genome Sequencing Center for Infectious Disease"/>
            <person name="Wu L."/>
            <person name="Ma J."/>
        </authorList>
    </citation>
    <scope>NUCLEOTIDE SEQUENCE [LARGE SCALE GENOMIC DNA]</scope>
    <source>
        <strain evidence="12">CCUG 53915</strain>
    </source>
</reference>
<evidence type="ECO:0000256" key="6">
    <source>
        <dbReference type="SAM" id="Coils"/>
    </source>
</evidence>
<keyword evidence="12" id="KW-1185">Reference proteome</keyword>
<dbReference type="InterPro" id="IPR038763">
    <property type="entry name" value="DHH_sf"/>
</dbReference>
<dbReference type="Pfam" id="PF01368">
    <property type="entry name" value="DHH"/>
    <property type="match status" value="1"/>
</dbReference>
<dbReference type="NCBIfam" id="TIGR00644">
    <property type="entry name" value="recJ"/>
    <property type="match status" value="1"/>
</dbReference>
<comment type="caution">
    <text evidence="11">The sequence shown here is derived from an EMBL/GenBank/DDBJ whole genome shotgun (WGS) entry which is preliminary data.</text>
</comment>
<feature type="domain" description="Single-stranded-DNA-specific exonuclease RecJ C-terminal" evidence="9">
    <location>
        <begin position="568"/>
        <end position="766"/>
    </location>
</feature>
<evidence type="ECO:0000256" key="3">
    <source>
        <dbReference type="ARBA" id="ARBA00022722"/>
    </source>
</evidence>
<accession>A0ABW3U1T9</accession>
<dbReference type="InterPro" id="IPR004610">
    <property type="entry name" value="RecJ"/>
</dbReference>
<dbReference type="InterPro" id="IPR041122">
    <property type="entry name" value="RecJ_OB"/>
</dbReference>
<proteinExistence type="inferred from homology"/>
<comment type="similarity">
    <text evidence="1">Belongs to the RecJ family.</text>
</comment>
<evidence type="ECO:0000256" key="1">
    <source>
        <dbReference type="ARBA" id="ARBA00005915"/>
    </source>
</evidence>
<dbReference type="InterPro" id="IPR003156">
    <property type="entry name" value="DHHA1_dom"/>
</dbReference>
<dbReference type="Proteomes" id="UP001597231">
    <property type="component" value="Unassembled WGS sequence"/>
</dbReference>
<keyword evidence="5 11" id="KW-0269">Exonuclease</keyword>
<dbReference type="Pfam" id="PF02272">
    <property type="entry name" value="DHHA1"/>
    <property type="match status" value="1"/>
</dbReference>
<evidence type="ECO:0000259" key="9">
    <source>
        <dbReference type="Pfam" id="PF10141"/>
    </source>
</evidence>
<sequence length="783" mass="88004">MIESKKMWTINRPDEQLVQLFIDKLGLPSIHAKILVSRGIIDLDEAEAFLHMTERNLHDPFLLYGMDIAVKRIQQAIENAEKITVYGDYDADGVTSVTVLTTALERLGANVEYAIPNRFEHGYGPNSELFMELHATGTSLIITVDNGISGIKEVELAKSLGMDIIITDHHEIGEALPKADAIIHPRHPDGNYPFGELAGVGVAFKLACALLGEVPAELYEIAAIGTVADLVPLRDENRFIVKEGIRRMRHTKHLGLQALLKVSATEQSKVSEETLGFMIGPRLNAPGRLGSADKAVHLLKAEDPMMAMAVAEELDELNKERQALVASIAEEAEKAMGDLYGDMLPYVIVIAGENWNPGVVGIVASRLTEKYYRPSIVLSIDKESGIAKGSGRSIAGFDLYESLSKIKDLLPHFGGHEMAAGMSLSIEHVELLRERLNDIGKRSMTDDILTPRLHIDVPIEVSEIDVNVLEQMENLRPFGVSFEKPIFLLENVYAESVRKIGAAKNHLKLQLTAGDESLDVIGFGQGELADDMSPAVKMSVTGDLQVNEWNGRKKPQMLLEDLTVTERQLFDLRGVQEPSRWLSSIPKKNTVFIAFHAKSIEHFKPVLGEMDMRLYDQQQIEETDHLVLLDLPNEAKQIQSIMQSVNPKRVYLHFYVPESIYFEGIPGREQFGWFYSLLKKRGSFDLRKEIHELSKHRGWKIDTIYFMSKVFSELGFVKIENGLALFVETAGKKDLSEAPSYQERERQIELEKKLVYAPYHELKQWFDALCDNAVNREEQQLWI</sequence>
<dbReference type="SUPFAM" id="SSF64182">
    <property type="entry name" value="DHH phosphoesterases"/>
    <property type="match status" value="1"/>
</dbReference>
<keyword evidence="3" id="KW-0540">Nuclease</keyword>
<dbReference type="Pfam" id="PF10141">
    <property type="entry name" value="ssDNA-exonuc_C"/>
    <property type="match status" value="1"/>
</dbReference>
<dbReference type="PANTHER" id="PTHR30255">
    <property type="entry name" value="SINGLE-STRANDED-DNA-SPECIFIC EXONUCLEASE RECJ"/>
    <property type="match status" value="1"/>
</dbReference>
<protein>
    <recommendedName>
        <fullName evidence="2">Single-stranded-DNA-specific exonuclease RecJ</fullName>
    </recommendedName>
</protein>
<feature type="domain" description="DDH" evidence="7">
    <location>
        <begin position="82"/>
        <end position="226"/>
    </location>
</feature>
<evidence type="ECO:0000259" key="8">
    <source>
        <dbReference type="Pfam" id="PF02272"/>
    </source>
</evidence>
<evidence type="ECO:0000256" key="2">
    <source>
        <dbReference type="ARBA" id="ARBA00019841"/>
    </source>
</evidence>